<reference evidence="1" key="1">
    <citation type="journal article" date="2023" name="Mol. Phylogenet. Evol.">
        <title>Genome-scale phylogeny and comparative genomics of the fungal order Sordariales.</title>
        <authorList>
            <person name="Hensen N."/>
            <person name="Bonometti L."/>
            <person name="Westerberg I."/>
            <person name="Brannstrom I.O."/>
            <person name="Guillou S."/>
            <person name="Cros-Aarteil S."/>
            <person name="Calhoun S."/>
            <person name="Haridas S."/>
            <person name="Kuo A."/>
            <person name="Mondo S."/>
            <person name="Pangilinan J."/>
            <person name="Riley R."/>
            <person name="LaButti K."/>
            <person name="Andreopoulos B."/>
            <person name="Lipzen A."/>
            <person name="Chen C."/>
            <person name="Yan M."/>
            <person name="Daum C."/>
            <person name="Ng V."/>
            <person name="Clum A."/>
            <person name="Steindorff A."/>
            <person name="Ohm R.A."/>
            <person name="Martin F."/>
            <person name="Silar P."/>
            <person name="Natvig D.O."/>
            <person name="Lalanne C."/>
            <person name="Gautier V."/>
            <person name="Ament-Velasquez S.L."/>
            <person name="Kruys A."/>
            <person name="Hutchinson M.I."/>
            <person name="Powell A.J."/>
            <person name="Barry K."/>
            <person name="Miller A.N."/>
            <person name="Grigoriev I.V."/>
            <person name="Debuchy R."/>
            <person name="Gladieux P."/>
            <person name="Hiltunen Thoren M."/>
            <person name="Johannesson H."/>
        </authorList>
    </citation>
    <scope>NUCLEOTIDE SEQUENCE</scope>
    <source>
        <strain evidence="1">CBS 757.83</strain>
    </source>
</reference>
<reference evidence="1" key="2">
    <citation type="submission" date="2023-05" db="EMBL/GenBank/DDBJ databases">
        <authorList>
            <consortium name="Lawrence Berkeley National Laboratory"/>
            <person name="Steindorff A."/>
            <person name="Hensen N."/>
            <person name="Bonometti L."/>
            <person name="Westerberg I."/>
            <person name="Brannstrom I.O."/>
            <person name="Guillou S."/>
            <person name="Cros-Aarteil S."/>
            <person name="Calhoun S."/>
            <person name="Haridas S."/>
            <person name="Kuo A."/>
            <person name="Mondo S."/>
            <person name="Pangilinan J."/>
            <person name="Riley R."/>
            <person name="Labutti K."/>
            <person name="Andreopoulos B."/>
            <person name="Lipzen A."/>
            <person name="Chen C."/>
            <person name="Yanf M."/>
            <person name="Daum C."/>
            <person name="Ng V."/>
            <person name="Clum A."/>
            <person name="Ohm R."/>
            <person name="Martin F."/>
            <person name="Silar P."/>
            <person name="Natvig D."/>
            <person name="Lalanne C."/>
            <person name="Gautier V."/>
            <person name="Ament-Velasquez S.L."/>
            <person name="Kruys A."/>
            <person name="Hutchinson M.I."/>
            <person name="Powell A.J."/>
            <person name="Barry K."/>
            <person name="Miller A.N."/>
            <person name="Grigoriev I.V."/>
            <person name="Debuchy R."/>
            <person name="Gladieux P."/>
            <person name="Thoren M.H."/>
            <person name="Johannesson H."/>
        </authorList>
    </citation>
    <scope>NUCLEOTIDE SEQUENCE</scope>
    <source>
        <strain evidence="1">CBS 757.83</strain>
    </source>
</reference>
<comment type="caution">
    <text evidence="1">The sequence shown here is derived from an EMBL/GenBank/DDBJ whole genome shotgun (WGS) entry which is preliminary data.</text>
</comment>
<protein>
    <submittedName>
        <fullName evidence="1">Uncharacterized protein</fullName>
    </submittedName>
</protein>
<gene>
    <name evidence="1" type="ORF">N658DRAFT_131540</name>
</gene>
<evidence type="ECO:0000313" key="1">
    <source>
        <dbReference type="EMBL" id="KAK4105739.1"/>
    </source>
</evidence>
<sequence>MGGDAVLHGNKEIPLFLLFPFSLVPTRLNLASLWVTWCLDFSLHLTELGIEIHAPRGVAGFTLPR</sequence>
<name>A0AAN6QBI2_9PEZI</name>
<evidence type="ECO:0000313" key="2">
    <source>
        <dbReference type="Proteomes" id="UP001305647"/>
    </source>
</evidence>
<keyword evidence="2" id="KW-1185">Reference proteome</keyword>
<dbReference type="Proteomes" id="UP001305647">
    <property type="component" value="Unassembled WGS sequence"/>
</dbReference>
<accession>A0AAN6QBI2</accession>
<proteinExistence type="predicted"/>
<organism evidence="1 2">
    <name type="scientific">Parathielavia hyrcaniae</name>
    <dbReference type="NCBI Taxonomy" id="113614"/>
    <lineage>
        <taxon>Eukaryota</taxon>
        <taxon>Fungi</taxon>
        <taxon>Dikarya</taxon>
        <taxon>Ascomycota</taxon>
        <taxon>Pezizomycotina</taxon>
        <taxon>Sordariomycetes</taxon>
        <taxon>Sordariomycetidae</taxon>
        <taxon>Sordariales</taxon>
        <taxon>Chaetomiaceae</taxon>
        <taxon>Parathielavia</taxon>
    </lineage>
</organism>
<dbReference type="EMBL" id="MU863625">
    <property type="protein sequence ID" value="KAK4105739.1"/>
    <property type="molecule type" value="Genomic_DNA"/>
</dbReference>
<dbReference type="AlphaFoldDB" id="A0AAN6QBI2"/>